<proteinExistence type="inferred from homology"/>
<reference evidence="8 9" key="1">
    <citation type="submission" date="2019-11" db="EMBL/GenBank/DDBJ databases">
        <title>Isolation of a new High Light Tolerant Cyanobacteria.</title>
        <authorList>
            <person name="Dobson Z."/>
            <person name="Vaughn N."/>
            <person name="Vaughn M."/>
            <person name="Fromme P."/>
            <person name="Mazor Y."/>
        </authorList>
    </citation>
    <scope>NUCLEOTIDE SEQUENCE [LARGE SCALE GENOMIC DNA]</scope>
    <source>
        <strain evidence="8 9">0216</strain>
    </source>
</reference>
<keyword evidence="5 6" id="KW-0472">Membrane</keyword>
<name>A0A844GZQ7_9CHRO</name>
<dbReference type="Pfam" id="PF04138">
    <property type="entry name" value="GtrA_DPMS_TM"/>
    <property type="match status" value="1"/>
</dbReference>
<comment type="subcellular location">
    <subcellularLocation>
        <location evidence="1">Membrane</location>
        <topology evidence="1">Multi-pass membrane protein</topology>
    </subcellularLocation>
</comment>
<dbReference type="InterPro" id="IPR007267">
    <property type="entry name" value="GtrA_DPMS_TM"/>
</dbReference>
<protein>
    <submittedName>
        <fullName evidence="8">GtrA family protein</fullName>
    </submittedName>
</protein>
<keyword evidence="4 6" id="KW-1133">Transmembrane helix</keyword>
<accession>A0A844GZQ7</accession>
<evidence type="ECO:0000256" key="2">
    <source>
        <dbReference type="ARBA" id="ARBA00009399"/>
    </source>
</evidence>
<gene>
    <name evidence="8" type="ORF">GGC33_15220</name>
</gene>
<evidence type="ECO:0000256" key="6">
    <source>
        <dbReference type="SAM" id="Phobius"/>
    </source>
</evidence>
<evidence type="ECO:0000313" key="9">
    <source>
        <dbReference type="Proteomes" id="UP000437131"/>
    </source>
</evidence>
<dbReference type="PANTHER" id="PTHR38459">
    <property type="entry name" value="PROPHAGE BACTOPRENOL-LINKED GLUCOSE TRANSLOCASE HOMOLOG"/>
    <property type="match status" value="1"/>
</dbReference>
<feature type="transmembrane region" description="Helical" evidence="6">
    <location>
        <begin position="12"/>
        <end position="33"/>
    </location>
</feature>
<dbReference type="RefSeq" id="WP_015221078.1">
    <property type="nucleotide sequence ID" value="NZ_WMIA01000024.1"/>
</dbReference>
<comment type="caution">
    <text evidence="8">The sequence shown here is derived from an EMBL/GenBank/DDBJ whole genome shotgun (WGS) entry which is preliminary data.</text>
</comment>
<feature type="transmembrane region" description="Helical" evidence="6">
    <location>
        <begin position="39"/>
        <end position="59"/>
    </location>
</feature>
<evidence type="ECO:0000313" key="8">
    <source>
        <dbReference type="EMBL" id="MTF40269.1"/>
    </source>
</evidence>
<sequence length="137" mass="16435">MEKIRDLLNLRIFRFLGVGGFCAGLSLIIMYVLTSIIHINYLISTVITIIVTNFIGFYLNKYYTFQTKKKLFWRELWKYYSVMLSSYILNVFAMYVLVDLVNIWYLYANILLMAILTPFNYFFHKKWSFNKKKPSSK</sequence>
<evidence type="ECO:0000256" key="5">
    <source>
        <dbReference type="ARBA" id="ARBA00023136"/>
    </source>
</evidence>
<evidence type="ECO:0000259" key="7">
    <source>
        <dbReference type="Pfam" id="PF04138"/>
    </source>
</evidence>
<dbReference type="InterPro" id="IPR051401">
    <property type="entry name" value="GtrA_CellWall_Glycosyl"/>
</dbReference>
<dbReference type="GO" id="GO:0000271">
    <property type="term" value="P:polysaccharide biosynthetic process"/>
    <property type="evidence" value="ECO:0007669"/>
    <property type="project" value="InterPro"/>
</dbReference>
<dbReference type="PANTHER" id="PTHR38459:SF1">
    <property type="entry name" value="PROPHAGE BACTOPRENOL-LINKED GLUCOSE TRANSLOCASE HOMOLOG"/>
    <property type="match status" value="1"/>
</dbReference>
<comment type="similarity">
    <text evidence="2">Belongs to the GtrA family.</text>
</comment>
<dbReference type="GO" id="GO:0005886">
    <property type="term" value="C:plasma membrane"/>
    <property type="evidence" value="ECO:0007669"/>
    <property type="project" value="TreeGrafter"/>
</dbReference>
<dbReference type="AlphaFoldDB" id="A0A844GZQ7"/>
<evidence type="ECO:0000256" key="1">
    <source>
        <dbReference type="ARBA" id="ARBA00004141"/>
    </source>
</evidence>
<feature type="transmembrane region" description="Helical" evidence="6">
    <location>
        <begin position="79"/>
        <end position="98"/>
    </location>
</feature>
<evidence type="ECO:0000256" key="4">
    <source>
        <dbReference type="ARBA" id="ARBA00022989"/>
    </source>
</evidence>
<dbReference type="Proteomes" id="UP000437131">
    <property type="component" value="Unassembled WGS sequence"/>
</dbReference>
<feature type="domain" description="GtrA/DPMS transmembrane" evidence="7">
    <location>
        <begin position="14"/>
        <end position="129"/>
    </location>
</feature>
<feature type="transmembrane region" description="Helical" evidence="6">
    <location>
        <begin position="104"/>
        <end position="123"/>
    </location>
</feature>
<dbReference type="EMBL" id="WMIA01000024">
    <property type="protein sequence ID" value="MTF40269.1"/>
    <property type="molecule type" value="Genomic_DNA"/>
</dbReference>
<keyword evidence="3 6" id="KW-0812">Transmembrane</keyword>
<evidence type="ECO:0000256" key="3">
    <source>
        <dbReference type="ARBA" id="ARBA00022692"/>
    </source>
</evidence>
<organism evidence="8 9">
    <name type="scientific">Cyanobacterium aponinum 0216</name>
    <dbReference type="NCBI Taxonomy" id="2676140"/>
    <lineage>
        <taxon>Bacteria</taxon>
        <taxon>Bacillati</taxon>
        <taxon>Cyanobacteriota</taxon>
        <taxon>Cyanophyceae</taxon>
        <taxon>Oscillatoriophycideae</taxon>
        <taxon>Chroococcales</taxon>
        <taxon>Geminocystaceae</taxon>
        <taxon>Cyanobacterium</taxon>
    </lineage>
</organism>